<feature type="compositionally biased region" description="Basic and acidic residues" evidence="1">
    <location>
        <begin position="70"/>
        <end position="81"/>
    </location>
</feature>
<comment type="caution">
    <text evidence="2">The sequence shown here is derived from an EMBL/GenBank/DDBJ whole genome shotgun (WGS) entry which is preliminary data.</text>
</comment>
<dbReference type="EMBL" id="JAENGY010000068">
    <property type="protein sequence ID" value="KAG6975312.1"/>
    <property type="molecule type" value="Genomic_DNA"/>
</dbReference>
<gene>
    <name evidence="2" type="ORF">JG688_00002513</name>
</gene>
<reference evidence="2" key="1">
    <citation type="submission" date="2021-01" db="EMBL/GenBank/DDBJ databases">
        <title>Phytophthora aleatoria, a newly-described species from Pinus radiata is distinct from Phytophthora cactorum isolates based on comparative genomics.</title>
        <authorList>
            <person name="Mcdougal R."/>
            <person name="Panda P."/>
            <person name="Williams N."/>
            <person name="Studholme D.J."/>
        </authorList>
    </citation>
    <scope>NUCLEOTIDE SEQUENCE</scope>
    <source>
        <strain evidence="2">NZFS 4037</strain>
    </source>
</reference>
<organism evidence="2 3">
    <name type="scientific">Phytophthora aleatoria</name>
    <dbReference type="NCBI Taxonomy" id="2496075"/>
    <lineage>
        <taxon>Eukaryota</taxon>
        <taxon>Sar</taxon>
        <taxon>Stramenopiles</taxon>
        <taxon>Oomycota</taxon>
        <taxon>Peronosporomycetes</taxon>
        <taxon>Peronosporales</taxon>
        <taxon>Peronosporaceae</taxon>
        <taxon>Phytophthora</taxon>
    </lineage>
</organism>
<name>A0A8J5J2W3_9STRA</name>
<dbReference type="Proteomes" id="UP000709295">
    <property type="component" value="Unassembled WGS sequence"/>
</dbReference>
<evidence type="ECO:0000313" key="3">
    <source>
        <dbReference type="Proteomes" id="UP000709295"/>
    </source>
</evidence>
<evidence type="ECO:0000313" key="2">
    <source>
        <dbReference type="EMBL" id="KAG6975312.1"/>
    </source>
</evidence>
<proteinExistence type="predicted"/>
<dbReference type="AlphaFoldDB" id="A0A8J5J2W3"/>
<evidence type="ECO:0000256" key="1">
    <source>
        <dbReference type="SAM" id="MobiDB-lite"/>
    </source>
</evidence>
<accession>A0A8J5J2W3</accession>
<keyword evidence="3" id="KW-1185">Reference proteome</keyword>
<feature type="region of interest" description="Disordered" evidence="1">
    <location>
        <begin position="1"/>
        <end position="111"/>
    </location>
</feature>
<feature type="compositionally biased region" description="Polar residues" evidence="1">
    <location>
        <begin position="87"/>
        <end position="106"/>
    </location>
</feature>
<protein>
    <submittedName>
        <fullName evidence="2">Uncharacterized protein</fullName>
    </submittedName>
</protein>
<feature type="compositionally biased region" description="Acidic residues" evidence="1">
    <location>
        <begin position="59"/>
        <end position="69"/>
    </location>
</feature>
<feature type="compositionally biased region" description="Polar residues" evidence="1">
    <location>
        <begin position="23"/>
        <end position="32"/>
    </location>
</feature>
<sequence>MRREANVSVADQVDDESLAEDGGSSNASAPTSNDDDDDGNDVLLSGEGSEDKFFGAMSQDDDSDPDVPDETSKDEYLRGPDYDPASDTKQFDFSNVNQAEQSTNSACPKKCPLGYQPVKDKDGVEHQNKCIQRLLECTDSLSISASDFSDLRRIFGTSIEGTIELNGSSVSANVVYAEVPDELMENPPTEPKGFAEELLMEIVRQSSQRKGGKP</sequence>